<dbReference type="Pfam" id="PF23203">
    <property type="entry name" value="KIF21A"/>
    <property type="match status" value="1"/>
</dbReference>
<dbReference type="InterPro" id="IPR019821">
    <property type="entry name" value="Kinesin_motor_CS"/>
</dbReference>
<dbReference type="PRINTS" id="PR00380">
    <property type="entry name" value="KINESINHEAVY"/>
</dbReference>
<dbReference type="GO" id="GO:0003777">
    <property type="term" value="F:microtubule motor activity"/>
    <property type="evidence" value="ECO:0007669"/>
    <property type="project" value="InterPro"/>
</dbReference>
<keyword evidence="6" id="KW-0597">Phosphoprotein</keyword>
<keyword evidence="15" id="KW-0966">Cell projection</keyword>
<evidence type="ECO:0000256" key="4">
    <source>
        <dbReference type="ARBA" id="ARBA00004624"/>
    </source>
</evidence>
<dbReference type="SMART" id="SM00320">
    <property type="entry name" value="WD40"/>
    <property type="match status" value="7"/>
</dbReference>
<keyword evidence="5" id="KW-0963">Cytoplasm</keyword>
<evidence type="ECO:0000256" key="6">
    <source>
        <dbReference type="ARBA" id="ARBA00022553"/>
    </source>
</evidence>
<dbReference type="GO" id="GO:0030426">
    <property type="term" value="C:growth cone"/>
    <property type="evidence" value="ECO:0007669"/>
    <property type="project" value="UniProtKB-SubCell"/>
</dbReference>
<keyword evidence="9" id="KW-0677">Repeat</keyword>
<keyword evidence="8" id="KW-0493">Microtubule</keyword>
<feature type="compositionally biased region" description="Low complexity" evidence="19">
    <location>
        <begin position="999"/>
        <end position="1029"/>
    </location>
</feature>
<dbReference type="Gene3D" id="3.40.850.10">
    <property type="entry name" value="Kinesin motor domain"/>
    <property type="match status" value="1"/>
</dbReference>
<dbReference type="GO" id="GO:0007018">
    <property type="term" value="P:microtubule-based movement"/>
    <property type="evidence" value="ECO:0007669"/>
    <property type="project" value="InterPro"/>
</dbReference>
<evidence type="ECO:0000256" key="9">
    <source>
        <dbReference type="ARBA" id="ARBA00022737"/>
    </source>
</evidence>
<dbReference type="InterPro" id="IPR036961">
    <property type="entry name" value="Kinesin_motor_dom_sf"/>
</dbReference>
<evidence type="ECO:0000256" key="15">
    <source>
        <dbReference type="ARBA" id="ARBA00023273"/>
    </source>
</evidence>
<dbReference type="InterPro" id="IPR027640">
    <property type="entry name" value="Kinesin-like_fam"/>
</dbReference>
<evidence type="ECO:0000256" key="10">
    <source>
        <dbReference type="ARBA" id="ARBA00022741"/>
    </source>
</evidence>
<dbReference type="InterPro" id="IPR027417">
    <property type="entry name" value="P-loop_NTPase"/>
</dbReference>
<dbReference type="Pfam" id="PF00225">
    <property type="entry name" value="Kinesin"/>
    <property type="match status" value="1"/>
</dbReference>
<dbReference type="Pfam" id="PF23204">
    <property type="entry name" value="KIF21A_2nd"/>
    <property type="match status" value="1"/>
</dbReference>
<evidence type="ECO:0000256" key="5">
    <source>
        <dbReference type="ARBA" id="ARBA00022490"/>
    </source>
</evidence>
<protein>
    <submittedName>
        <fullName evidence="21">Kinesin-like protein KIF21B</fullName>
    </submittedName>
</protein>
<evidence type="ECO:0000256" key="19">
    <source>
        <dbReference type="SAM" id="MobiDB-lite"/>
    </source>
</evidence>
<feature type="repeat" description="WD" evidence="16">
    <location>
        <begin position="1438"/>
        <end position="1477"/>
    </location>
</feature>
<keyword evidence="11 17" id="KW-0067">ATP-binding</keyword>
<evidence type="ECO:0000256" key="11">
    <source>
        <dbReference type="ARBA" id="ARBA00022840"/>
    </source>
</evidence>
<dbReference type="PROSITE" id="PS50294">
    <property type="entry name" value="WD_REPEATS_REGION"/>
    <property type="match status" value="2"/>
</dbReference>
<dbReference type="GO" id="GO:0051231">
    <property type="term" value="P:spindle elongation"/>
    <property type="evidence" value="ECO:0007669"/>
    <property type="project" value="TreeGrafter"/>
</dbReference>
<dbReference type="PANTHER" id="PTHR47969">
    <property type="entry name" value="CHROMOSOME-ASSOCIATED KINESIN KIF4A-RELATED"/>
    <property type="match status" value="1"/>
</dbReference>
<evidence type="ECO:0000256" key="8">
    <source>
        <dbReference type="ARBA" id="ARBA00022701"/>
    </source>
</evidence>
<evidence type="ECO:0000259" key="20">
    <source>
        <dbReference type="PROSITE" id="PS50067"/>
    </source>
</evidence>
<feature type="coiled-coil region" evidence="18">
    <location>
        <begin position="375"/>
        <end position="402"/>
    </location>
</feature>
<keyword evidence="13 17" id="KW-0505">Motor protein</keyword>
<name>A0A8D8LZX9_9HEMI</name>
<evidence type="ECO:0000256" key="1">
    <source>
        <dbReference type="ARBA" id="ARBA00004245"/>
    </source>
</evidence>
<evidence type="ECO:0000256" key="12">
    <source>
        <dbReference type="ARBA" id="ARBA00023054"/>
    </source>
</evidence>
<dbReference type="GO" id="GO:0005874">
    <property type="term" value="C:microtubule"/>
    <property type="evidence" value="ECO:0007669"/>
    <property type="project" value="UniProtKB-KW"/>
</dbReference>
<evidence type="ECO:0000256" key="3">
    <source>
        <dbReference type="ARBA" id="ARBA00004489"/>
    </source>
</evidence>
<feature type="region of interest" description="Disordered" evidence="19">
    <location>
        <begin position="1053"/>
        <end position="1202"/>
    </location>
</feature>
<comment type="subcellular location">
    <subcellularLocation>
        <location evidence="3">Cell projection</location>
        <location evidence="3">Axon</location>
    </subcellularLocation>
    <subcellularLocation>
        <location evidence="2">Cell projection</location>
        <location evidence="2">Dendrite</location>
    </subcellularLocation>
    <subcellularLocation>
        <location evidence="4">Cell projection</location>
        <location evidence="4">Growth cone</location>
    </subcellularLocation>
    <subcellularLocation>
        <location evidence="1">Cytoplasm</location>
        <location evidence="1">Cytoskeleton</location>
    </subcellularLocation>
</comment>
<evidence type="ECO:0000256" key="7">
    <source>
        <dbReference type="ARBA" id="ARBA00022574"/>
    </source>
</evidence>
<feature type="binding site" evidence="17">
    <location>
        <begin position="85"/>
        <end position="92"/>
    </location>
    <ligand>
        <name>ATP</name>
        <dbReference type="ChEBI" id="CHEBI:30616"/>
    </ligand>
</feature>
<evidence type="ECO:0000256" key="17">
    <source>
        <dbReference type="PROSITE-ProRule" id="PRU00283"/>
    </source>
</evidence>
<dbReference type="PROSITE" id="PS00411">
    <property type="entry name" value="KINESIN_MOTOR_1"/>
    <property type="match status" value="1"/>
</dbReference>
<accession>A0A8D8LZX9</accession>
<evidence type="ECO:0000256" key="2">
    <source>
        <dbReference type="ARBA" id="ARBA00004279"/>
    </source>
</evidence>
<dbReference type="SMART" id="SM00129">
    <property type="entry name" value="KISc"/>
    <property type="match status" value="1"/>
</dbReference>
<dbReference type="InterPro" id="IPR015943">
    <property type="entry name" value="WD40/YVTN_repeat-like_dom_sf"/>
</dbReference>
<dbReference type="GO" id="GO:0008017">
    <property type="term" value="F:microtubule binding"/>
    <property type="evidence" value="ECO:0007669"/>
    <property type="project" value="InterPro"/>
</dbReference>
<evidence type="ECO:0000256" key="16">
    <source>
        <dbReference type="PROSITE-ProRule" id="PRU00221"/>
    </source>
</evidence>
<dbReference type="EMBL" id="HBUF01031770">
    <property type="protein sequence ID" value="CAG6615027.1"/>
    <property type="molecule type" value="Transcribed_RNA"/>
</dbReference>
<feature type="region of interest" description="Disordered" evidence="19">
    <location>
        <begin position="558"/>
        <end position="597"/>
    </location>
</feature>
<feature type="compositionally biased region" description="Acidic residues" evidence="19">
    <location>
        <begin position="578"/>
        <end position="591"/>
    </location>
</feature>
<feature type="coiled-coil region" evidence="18">
    <location>
        <begin position="843"/>
        <end position="905"/>
    </location>
</feature>
<keyword evidence="7 16" id="KW-0853">WD repeat</keyword>
<dbReference type="GO" id="GO:0007052">
    <property type="term" value="P:mitotic spindle organization"/>
    <property type="evidence" value="ECO:0007669"/>
    <property type="project" value="TreeGrafter"/>
</dbReference>
<dbReference type="GO" id="GO:0030425">
    <property type="term" value="C:dendrite"/>
    <property type="evidence" value="ECO:0007669"/>
    <property type="project" value="UniProtKB-SubCell"/>
</dbReference>
<keyword evidence="12 18" id="KW-0175">Coiled coil</keyword>
<dbReference type="PANTHER" id="PTHR47969:SF28">
    <property type="entry name" value="KINESIN-LIKE PROTEIN KIF21B"/>
    <property type="match status" value="1"/>
</dbReference>
<feature type="coiled-coil region" evidence="18">
    <location>
        <begin position="708"/>
        <end position="788"/>
    </location>
</feature>
<comment type="similarity">
    <text evidence="17">Belongs to the TRAFAC class myosin-kinesin ATPase superfamily. Kinesin family.</text>
</comment>
<evidence type="ECO:0000256" key="13">
    <source>
        <dbReference type="ARBA" id="ARBA00023175"/>
    </source>
</evidence>
<keyword evidence="10 17" id="KW-0547">Nucleotide-binding</keyword>
<dbReference type="Pfam" id="PF25764">
    <property type="entry name" value="KIF21A_4th"/>
    <property type="match status" value="1"/>
</dbReference>
<dbReference type="Gene3D" id="2.130.10.10">
    <property type="entry name" value="YVTN repeat-like/Quinoprotein amine dehydrogenase"/>
    <property type="match status" value="2"/>
</dbReference>
<feature type="coiled-coil region" evidence="18">
    <location>
        <begin position="606"/>
        <end position="654"/>
    </location>
</feature>
<dbReference type="CDD" id="cd00200">
    <property type="entry name" value="WD40"/>
    <property type="match status" value="1"/>
</dbReference>
<dbReference type="InterPro" id="IPR019775">
    <property type="entry name" value="WD40_repeat_CS"/>
</dbReference>
<dbReference type="GO" id="GO:0005875">
    <property type="term" value="C:microtubule associated complex"/>
    <property type="evidence" value="ECO:0007669"/>
    <property type="project" value="TreeGrafter"/>
</dbReference>
<dbReference type="FunFam" id="3.40.850.10:FF:000011">
    <property type="entry name" value="Kinesin family member 21A"/>
    <property type="match status" value="1"/>
</dbReference>
<dbReference type="CDD" id="cd22248">
    <property type="entry name" value="Rcc_KIF21"/>
    <property type="match status" value="1"/>
</dbReference>
<feature type="domain" description="Kinesin motor" evidence="20">
    <location>
        <begin position="6"/>
        <end position="367"/>
    </location>
</feature>
<proteinExistence type="inferred from homology"/>
<feature type="repeat" description="WD" evidence="16">
    <location>
        <begin position="1242"/>
        <end position="1281"/>
    </location>
</feature>
<dbReference type="InterPro" id="IPR011047">
    <property type="entry name" value="Quinoprotein_ADH-like_sf"/>
</dbReference>
<feature type="region of interest" description="Disordered" evidence="19">
    <location>
        <begin position="989"/>
        <end position="1032"/>
    </location>
</feature>
<feature type="compositionally biased region" description="Low complexity" evidence="19">
    <location>
        <begin position="1117"/>
        <end position="1145"/>
    </location>
</feature>
<dbReference type="PROSITE" id="PS50082">
    <property type="entry name" value="WD_REPEATS_2"/>
    <property type="match status" value="3"/>
</dbReference>
<dbReference type="InterPro" id="IPR001680">
    <property type="entry name" value="WD40_rpt"/>
</dbReference>
<dbReference type="SUPFAM" id="SSF52540">
    <property type="entry name" value="P-loop containing nucleoside triphosphate hydrolases"/>
    <property type="match status" value="1"/>
</dbReference>
<dbReference type="PROSITE" id="PS00678">
    <property type="entry name" value="WD_REPEATS_1"/>
    <property type="match status" value="1"/>
</dbReference>
<dbReference type="Pfam" id="PF00400">
    <property type="entry name" value="WD40"/>
    <property type="match status" value="4"/>
</dbReference>
<evidence type="ECO:0000256" key="14">
    <source>
        <dbReference type="ARBA" id="ARBA00023212"/>
    </source>
</evidence>
<dbReference type="SUPFAM" id="SSF50998">
    <property type="entry name" value="Quinoprotein alcohol dehydrogenase-like"/>
    <property type="match status" value="1"/>
</dbReference>
<feature type="compositionally biased region" description="Polar residues" evidence="19">
    <location>
        <begin position="1094"/>
        <end position="1107"/>
    </location>
</feature>
<organism evidence="21">
    <name type="scientific">Cacopsylla melanoneura</name>
    <dbReference type="NCBI Taxonomy" id="428564"/>
    <lineage>
        <taxon>Eukaryota</taxon>
        <taxon>Metazoa</taxon>
        <taxon>Ecdysozoa</taxon>
        <taxon>Arthropoda</taxon>
        <taxon>Hexapoda</taxon>
        <taxon>Insecta</taxon>
        <taxon>Pterygota</taxon>
        <taxon>Neoptera</taxon>
        <taxon>Paraneoptera</taxon>
        <taxon>Hemiptera</taxon>
        <taxon>Sternorrhyncha</taxon>
        <taxon>Psylloidea</taxon>
        <taxon>Psyllidae</taxon>
        <taxon>Psyllinae</taxon>
        <taxon>Cacopsylla</taxon>
    </lineage>
</organism>
<sequence length="1567" mass="175134">MAEESSVRVAVRIRPQSAREVIDMCRICTSVTPGEPQVTLGADKAFTFDYVFDTKDVQTTIYELCAASLVAGSLEGYNATILAYGQTGSGKTYTMGTGFETDVSEEMLGIIPRAIIHLFEGIQNIQEQTKEKGDTPPDVMVQAQFLELYNEEIIDLFDDTRDYALGKIGKSNIKIHEDSGHSIYVTGATSKLIRSSTEAMNALRQGALSRTTASTQMNSQSSRSHAIFTLHIQQKRLVKVELDQDQDIQESEPTPNKEFETLTAKFHFVDLAGSERLKRTGATGDRAKEGISINCGLLALGNVISALGDRSKRAIHIPYRDSKLTRLLQDSLGGNSRTVMIACVSPSDRDFMESLNTLKYANRARNIQNKIRLNQDKSSKTIMALRAEIQQLQLELLEYKQGKRVLGEDGEEQVNDMYHENIMLQTEINNLRTRTKAMQETIDDLTRKNSQLLAFKASAGVLANGSGDGEGDNAADDCCVKEIITGYCGEIEDLRSKLLISEHTNTQLRKSLSRIAPPSNIPNTGGLMHSPSRVDDLYSVNTDLIAQAKEEVARNLNTLAQKKRQMSETEDAERNSDSESEDSNSEDSNSDSEDRASVDSAYNAELANLTTEIDIKQKLIEELEKSDRRMQGIKQHYEDKFQQLQAKIRSTEEERDSVLTSLSNQKNQPTDKVRKIREDYQHKINMMEKEMRNLSPALKHYQKLLRTQGSYENQMTRLKSEVAEMRQTRVRLIRKMKEETNKHKEQEIQRNREIAKLKKDSRRAQNLIKNLESDKRTKEVILKRKQEEVNMLRKQSRARNPSAMVLAGAKAKGTIGVSPKAAKIKWKNLEKNITSNTMNKQSVISLERDLEKLVVERQEKSHELQSKLKKLDDYRIKYPREKDFHKDQEDEIETLRANLDYINDSITEVQRNIIQVEDTKETLESGDLVSGLKTMPEVSYIIEKLYNMSINQSLIAAQRDTVIRELEAKLSHTEKEFKLQRELLNSLYGSRDQDNNNLSNSMTQSMTQSMQSSNDGESSASSSPTPADSINSNNIMNTTFVLSANSTALNTTFDKGKRKTGLPRDFDEATSGRLISGGTSDYMDRLQMPPPNHNLMTRSSQYTNSGGPLSLKSLKDPTPSATSSPTLPRRTATSIDFTSTSASSSPRLQRRGTFVLTPNQSNLTHYKPGSMDHGLEMGASPPASPPTYRRSVSREEQSSQNVFSRLTVGSIPPTEPVNSKGTIVPYQGKMIPRAPLVCTHVCQGHLRPVLSVDATDDLLFSASKDKSVRVWDLCEGKQLHSLGRHSHHATCVKYDRVNQLIYSVCASYVKVWDMRTSNVVCVQTLCSSGQSLSASSSLSSQIAQTESPINDIALGSSGRVLYMATGERVKIWDVRQNRVYGTLSGGHQAPIMCMIVNGNGPAGQDLVVTGSKDHYIKVFDVSTDVEDCSSTSPNMNLEPPHYDGIQSLALRDNVLFSGSRDYVIKKWDLNRQELITSQSNAHKNWVCGLSYVPNQPLLLSACRSGTIKLWSTEQFTQLGEMKAHNDSVNCITTNNDLVFTGSNGTSNNMYIWKLNSRLDNSSSDSNS</sequence>
<evidence type="ECO:0000313" key="21">
    <source>
        <dbReference type="EMBL" id="CAG6615027.1"/>
    </source>
</evidence>
<dbReference type="InterPro" id="IPR001752">
    <property type="entry name" value="Kinesin_motor_dom"/>
</dbReference>
<feature type="region of interest" description="Disordered" evidence="19">
    <location>
        <begin position="510"/>
        <end position="532"/>
    </location>
</feature>
<dbReference type="InterPro" id="IPR056533">
    <property type="entry name" value="KIF21A/B_hel_1"/>
</dbReference>
<dbReference type="CDD" id="cd01372">
    <property type="entry name" value="KISc_KIF4"/>
    <property type="match status" value="1"/>
</dbReference>
<dbReference type="GO" id="GO:0005524">
    <property type="term" value="F:ATP binding"/>
    <property type="evidence" value="ECO:0007669"/>
    <property type="project" value="UniProtKB-UniRule"/>
</dbReference>
<dbReference type="InterPro" id="IPR056532">
    <property type="entry name" value="KIF21A/B_hel_2"/>
</dbReference>
<keyword evidence="14" id="KW-0206">Cytoskeleton</keyword>
<dbReference type="PROSITE" id="PS50067">
    <property type="entry name" value="KINESIN_MOTOR_2"/>
    <property type="match status" value="1"/>
</dbReference>
<evidence type="ECO:0000256" key="18">
    <source>
        <dbReference type="SAM" id="Coils"/>
    </source>
</evidence>
<feature type="repeat" description="WD" evidence="16">
    <location>
        <begin position="1479"/>
        <end position="1520"/>
    </location>
</feature>
<reference evidence="21" key="1">
    <citation type="submission" date="2021-05" db="EMBL/GenBank/DDBJ databases">
        <authorList>
            <person name="Alioto T."/>
            <person name="Alioto T."/>
            <person name="Gomez Garrido J."/>
        </authorList>
    </citation>
    <scope>NUCLEOTIDE SEQUENCE</scope>
</reference>